<dbReference type="KEGG" id="cch:Cag_1877"/>
<dbReference type="STRING" id="340177.Cag_1877"/>
<sequence length="101" mass="11313">MEYQPSGMRALDSVERAKLGMKVFNLPFDEAEGVIDDYVSGGNYDPASVELFKDQLDTQRHIQEKAYELFDTGAQILRLVVGAVLKNMPSPLDDDKSTSRE</sequence>
<reference evidence="1" key="1">
    <citation type="submission" date="2005-08" db="EMBL/GenBank/DDBJ databases">
        <title>Complete sequence of Chlorobium chlorochromatii CaD3.</title>
        <authorList>
            <person name="Copeland A."/>
            <person name="Lucas S."/>
            <person name="Lapidus A."/>
            <person name="Barry K."/>
            <person name="Detter J.C."/>
            <person name="Glavina T."/>
            <person name="Hammon N."/>
            <person name="Israni S."/>
            <person name="Pitluck S."/>
            <person name="Bryant D."/>
            <person name="Schmutz J."/>
            <person name="Larimer F."/>
            <person name="Land M."/>
            <person name="Kyrpides N."/>
            <person name="Ivanova N."/>
            <person name="Richardson P."/>
        </authorList>
    </citation>
    <scope>NUCLEOTIDE SEQUENCE [LARGE SCALE GENOMIC DNA]</scope>
    <source>
        <strain evidence="1">CaD3</strain>
    </source>
</reference>
<organism evidence="1">
    <name type="scientific">Chlorobium chlorochromatii (strain CaD3)</name>
    <dbReference type="NCBI Taxonomy" id="340177"/>
    <lineage>
        <taxon>Bacteria</taxon>
        <taxon>Pseudomonadati</taxon>
        <taxon>Chlorobiota</taxon>
        <taxon>Chlorobiia</taxon>
        <taxon>Chlorobiales</taxon>
        <taxon>Chlorobiaceae</taxon>
        <taxon>Chlorobium/Pelodictyon group</taxon>
        <taxon>Chlorobium</taxon>
    </lineage>
</organism>
<dbReference type="HOGENOM" id="CLU_2179148_0_0_10"/>
<name>Q3APE8_CHLCH</name>
<gene>
    <name evidence="1" type="ordered locus">Cag_1877</name>
</gene>
<dbReference type="OrthoDB" id="598132at2"/>
<proteinExistence type="predicted"/>
<evidence type="ECO:0000313" key="1">
    <source>
        <dbReference type="EMBL" id="ABB29127.1"/>
    </source>
</evidence>
<dbReference type="AlphaFoldDB" id="Q3APE8"/>
<accession>Q3APE8</accession>
<protein>
    <submittedName>
        <fullName evidence="1">Uncharacterized protein</fullName>
    </submittedName>
</protein>
<dbReference type="EMBL" id="CP000108">
    <property type="protein sequence ID" value="ABB29127.1"/>
    <property type="molecule type" value="Genomic_DNA"/>
</dbReference>